<keyword evidence="3 5" id="KW-1133">Transmembrane helix</keyword>
<feature type="transmembrane region" description="Helical" evidence="5">
    <location>
        <begin position="37"/>
        <end position="54"/>
    </location>
</feature>
<dbReference type="RefSeq" id="WP_338535634.1">
    <property type="nucleotide sequence ID" value="NZ_AP028654.1"/>
</dbReference>
<keyword evidence="4 5" id="KW-0472">Membrane</keyword>
<dbReference type="InterPro" id="IPR044035">
    <property type="entry name" value="DUF5698"/>
</dbReference>
<name>A0AAU9E5Q6_9FIRM</name>
<dbReference type="InterPro" id="IPR022930">
    <property type="entry name" value="UPF0316"/>
</dbReference>
<evidence type="ECO:0000256" key="3">
    <source>
        <dbReference type="ARBA" id="ARBA00022989"/>
    </source>
</evidence>
<accession>A0AAU9E5Q6</accession>
<reference evidence="7 8" key="1">
    <citation type="submission" date="2023-08" db="EMBL/GenBank/DDBJ databases">
        <title>Helicovermis profunda gen. nov., sp. nov., a novel mesophilic, fermentative bacterium within the Bacillota from a deep-sea hydrothermal vent chimney.</title>
        <authorList>
            <person name="Miyazaki U."/>
            <person name="Mizutani D."/>
            <person name="Hashimoto Y."/>
            <person name="Tame A."/>
            <person name="Sawayama S."/>
            <person name="Miyazaki J."/>
            <person name="Takai K."/>
            <person name="Nakagawa S."/>
        </authorList>
    </citation>
    <scope>NUCLEOTIDE SEQUENCE [LARGE SCALE GENOMIC DNA]</scope>
    <source>
        <strain evidence="7 8">S502</strain>
    </source>
</reference>
<evidence type="ECO:0000256" key="5">
    <source>
        <dbReference type="SAM" id="Phobius"/>
    </source>
</evidence>
<evidence type="ECO:0000256" key="2">
    <source>
        <dbReference type="ARBA" id="ARBA00022692"/>
    </source>
</evidence>
<evidence type="ECO:0000256" key="1">
    <source>
        <dbReference type="ARBA" id="ARBA00022475"/>
    </source>
</evidence>
<evidence type="ECO:0000313" key="8">
    <source>
        <dbReference type="Proteomes" id="UP001321786"/>
    </source>
</evidence>
<feature type="domain" description="DUF5698" evidence="6">
    <location>
        <begin position="24"/>
        <end position="79"/>
    </location>
</feature>
<dbReference type="EMBL" id="AP028654">
    <property type="protein sequence ID" value="BEP30031.1"/>
    <property type="molecule type" value="Genomic_DNA"/>
</dbReference>
<keyword evidence="8" id="KW-1185">Reference proteome</keyword>
<organism evidence="7 8">
    <name type="scientific">Helicovermis profundi</name>
    <dbReference type="NCBI Taxonomy" id="3065157"/>
    <lineage>
        <taxon>Bacteria</taxon>
        <taxon>Bacillati</taxon>
        <taxon>Bacillota</taxon>
        <taxon>Clostridia</taxon>
        <taxon>Helicovermis</taxon>
    </lineage>
</organism>
<evidence type="ECO:0000256" key="4">
    <source>
        <dbReference type="ARBA" id="ARBA00023136"/>
    </source>
</evidence>
<feature type="transmembrane region" description="Helical" evidence="5">
    <location>
        <begin position="6"/>
        <end position="25"/>
    </location>
</feature>
<keyword evidence="2 5" id="KW-0812">Transmembrane</keyword>
<dbReference type="Proteomes" id="UP001321786">
    <property type="component" value="Chromosome"/>
</dbReference>
<dbReference type="Pfam" id="PF18955">
    <property type="entry name" value="DUF5698"/>
    <property type="match status" value="1"/>
</dbReference>
<dbReference type="KEGG" id="hprf:HLPR_23620"/>
<proteinExistence type="predicted"/>
<evidence type="ECO:0000259" key="6">
    <source>
        <dbReference type="Pfam" id="PF18955"/>
    </source>
</evidence>
<evidence type="ECO:0000313" key="7">
    <source>
        <dbReference type="EMBL" id="BEP30031.1"/>
    </source>
</evidence>
<keyword evidence="1" id="KW-1003">Cell membrane</keyword>
<feature type="transmembrane region" description="Helical" evidence="5">
    <location>
        <begin position="60"/>
        <end position="80"/>
    </location>
</feature>
<dbReference type="PANTHER" id="PTHR40060:SF1">
    <property type="entry name" value="UPF0316 PROTEIN YEBE"/>
    <property type="match status" value="1"/>
</dbReference>
<dbReference type="PANTHER" id="PTHR40060">
    <property type="entry name" value="UPF0316 PROTEIN YEBE"/>
    <property type="match status" value="1"/>
</dbReference>
<dbReference type="AlphaFoldDB" id="A0AAU9E5Q6"/>
<sequence length="179" mass="20013">MTNEVIIAVIGLFLITSFTNILATLKTILISKKIMNPVYIVVFIDATIFASILTKVVSSGGIYFTLAYALGKTFGVFIGGKVEERLALGIIEVDLFLNDQQKMVEIAERLRKEGYTVNNFLARGINGERRHKVEIVMERKEFKNFEVILKNNGILEPELKIKNISKTSGSNNKTNLARA</sequence>
<protein>
    <submittedName>
        <fullName evidence="7">DUF5698 domain-containing protein</fullName>
    </submittedName>
</protein>
<gene>
    <name evidence="7" type="ORF">HLPR_23620</name>
</gene>